<dbReference type="Proteomes" id="UP000593576">
    <property type="component" value="Unassembled WGS sequence"/>
</dbReference>
<gene>
    <name evidence="2" type="ORF">Goshw_029643</name>
</gene>
<organism evidence="2 3">
    <name type="scientific">Gossypium schwendimanii</name>
    <name type="common">Cotton</name>
    <dbReference type="NCBI Taxonomy" id="34291"/>
    <lineage>
        <taxon>Eukaryota</taxon>
        <taxon>Viridiplantae</taxon>
        <taxon>Streptophyta</taxon>
        <taxon>Embryophyta</taxon>
        <taxon>Tracheophyta</taxon>
        <taxon>Spermatophyta</taxon>
        <taxon>Magnoliopsida</taxon>
        <taxon>eudicotyledons</taxon>
        <taxon>Gunneridae</taxon>
        <taxon>Pentapetalae</taxon>
        <taxon>rosids</taxon>
        <taxon>malvids</taxon>
        <taxon>Malvales</taxon>
        <taxon>Malvaceae</taxon>
        <taxon>Malvoideae</taxon>
        <taxon>Gossypium</taxon>
    </lineage>
</organism>
<sequence>MIKIGLIDSDLGKRCEETRNYYEFHHEEEHKIQKCKEFKVLDQGMMDDKEVEFYEEIREEGSICASESTMKVSNVNHPMVIISRPKNNDDGVLVAPKITIQKLATFFYKDSKKVPWNYEYNVTISGRETLIGALKEDQGIVDTVSYRVYSENYSPLKEIVAIPRRDDISKEKWMVILQNLQEEDIEWRAPWMLLDEIIYRCGNFDWVPLLGIWEAIGYAPLLVLRQYMSRQFVPATQGLAQCKFSYKGDGYKKKIREMYNA</sequence>
<accession>A0A7J9N2G4</accession>
<keyword evidence="3" id="KW-1185">Reference proteome</keyword>
<dbReference type="PANTHER" id="PTHR48200">
    <property type="entry name" value="PROTEIN, PUTATIVE-RELATED"/>
    <property type="match status" value="1"/>
</dbReference>
<dbReference type="PANTHER" id="PTHR48200:SF1">
    <property type="entry name" value="AMINOTRANSFERASE-LIKE PLANT MOBILE DOMAIN-CONTAINING PROTEIN"/>
    <property type="match status" value="1"/>
</dbReference>
<evidence type="ECO:0000313" key="3">
    <source>
        <dbReference type="Proteomes" id="UP000593576"/>
    </source>
</evidence>
<dbReference type="EMBL" id="JABFAF010267794">
    <property type="protein sequence ID" value="MBA0877297.1"/>
    <property type="molecule type" value="Genomic_DNA"/>
</dbReference>
<dbReference type="InterPro" id="IPR056647">
    <property type="entry name" value="DUF7745"/>
</dbReference>
<feature type="domain" description="DUF7745" evidence="1">
    <location>
        <begin position="166"/>
        <end position="246"/>
    </location>
</feature>
<dbReference type="AlphaFoldDB" id="A0A7J9N2G4"/>
<dbReference type="Pfam" id="PF24924">
    <property type="entry name" value="DUF7745"/>
    <property type="match status" value="1"/>
</dbReference>
<comment type="caution">
    <text evidence="2">The sequence shown here is derived from an EMBL/GenBank/DDBJ whole genome shotgun (WGS) entry which is preliminary data.</text>
</comment>
<proteinExistence type="predicted"/>
<evidence type="ECO:0000313" key="2">
    <source>
        <dbReference type="EMBL" id="MBA0877297.1"/>
    </source>
</evidence>
<name>A0A7J9N2G4_GOSSC</name>
<reference evidence="2 3" key="1">
    <citation type="journal article" date="2019" name="Genome Biol. Evol.">
        <title>Insights into the evolution of the New World diploid cottons (Gossypium, subgenus Houzingenia) based on genome sequencing.</title>
        <authorList>
            <person name="Grover C.E."/>
            <person name="Arick M.A. 2nd"/>
            <person name="Thrash A."/>
            <person name="Conover J.L."/>
            <person name="Sanders W.S."/>
            <person name="Peterson D.G."/>
            <person name="Frelichowski J.E."/>
            <person name="Scheffler J.A."/>
            <person name="Scheffler B.E."/>
            <person name="Wendel J.F."/>
        </authorList>
    </citation>
    <scope>NUCLEOTIDE SEQUENCE [LARGE SCALE GENOMIC DNA]</scope>
    <source>
        <strain evidence="2">1</strain>
        <tissue evidence="2">Leaf</tissue>
    </source>
</reference>
<protein>
    <recommendedName>
        <fullName evidence="1">DUF7745 domain-containing protein</fullName>
    </recommendedName>
</protein>
<evidence type="ECO:0000259" key="1">
    <source>
        <dbReference type="Pfam" id="PF24924"/>
    </source>
</evidence>
<dbReference type="OrthoDB" id="989156at2759"/>